<dbReference type="InterPro" id="IPR036942">
    <property type="entry name" value="Beta-barrel_TonB_sf"/>
</dbReference>
<keyword evidence="7" id="KW-0406">Ion transport</keyword>
<keyword evidence="8 13" id="KW-0798">TonB box</keyword>
<keyword evidence="11 12" id="KW-0998">Cell outer membrane</keyword>
<comment type="similarity">
    <text evidence="2 12 13">Belongs to the TonB-dependent receptor family.</text>
</comment>
<evidence type="ECO:0000256" key="8">
    <source>
        <dbReference type="ARBA" id="ARBA00023077"/>
    </source>
</evidence>
<comment type="subcellular location">
    <subcellularLocation>
        <location evidence="1 12">Cell outer membrane</location>
        <topology evidence="1 12">Multi-pass membrane protein</topology>
    </subcellularLocation>
</comment>
<evidence type="ECO:0000256" key="13">
    <source>
        <dbReference type="RuleBase" id="RU003357"/>
    </source>
</evidence>
<dbReference type="FunFam" id="2.170.130.10:FF:000001">
    <property type="entry name" value="Catecholate siderophore TonB-dependent receptor"/>
    <property type="match status" value="1"/>
</dbReference>
<evidence type="ECO:0000256" key="4">
    <source>
        <dbReference type="ARBA" id="ARBA00022452"/>
    </source>
</evidence>
<dbReference type="GO" id="GO:0038023">
    <property type="term" value="F:signaling receptor activity"/>
    <property type="evidence" value="ECO:0007669"/>
    <property type="project" value="InterPro"/>
</dbReference>
<gene>
    <name evidence="17" type="ORF">DPV98_06855</name>
</gene>
<evidence type="ECO:0000256" key="11">
    <source>
        <dbReference type="ARBA" id="ARBA00023237"/>
    </source>
</evidence>
<feature type="signal peptide" evidence="14">
    <location>
        <begin position="1"/>
        <end position="21"/>
    </location>
</feature>
<dbReference type="Gene3D" id="2.40.170.20">
    <property type="entry name" value="TonB-dependent receptor, beta-barrel domain"/>
    <property type="match status" value="1"/>
</dbReference>
<dbReference type="InterPro" id="IPR010105">
    <property type="entry name" value="TonB_sidphr_rcpt"/>
</dbReference>
<evidence type="ECO:0000259" key="16">
    <source>
        <dbReference type="Pfam" id="PF07715"/>
    </source>
</evidence>
<keyword evidence="5 12" id="KW-0812">Transmembrane</keyword>
<feature type="domain" description="TonB-dependent receptor-like beta-barrel" evidence="15">
    <location>
        <begin position="227"/>
        <end position="691"/>
    </location>
</feature>
<evidence type="ECO:0000256" key="5">
    <source>
        <dbReference type="ARBA" id="ARBA00022692"/>
    </source>
</evidence>
<keyword evidence="6 14" id="KW-0732">Signal</keyword>
<dbReference type="InterPro" id="IPR037066">
    <property type="entry name" value="Plug_dom_sf"/>
</dbReference>
<evidence type="ECO:0000259" key="15">
    <source>
        <dbReference type="Pfam" id="PF00593"/>
    </source>
</evidence>
<evidence type="ECO:0000256" key="7">
    <source>
        <dbReference type="ARBA" id="ARBA00023065"/>
    </source>
</evidence>
<protein>
    <submittedName>
        <fullName evidence="17">TonB-dependent siderophore receptor</fullName>
    </submittedName>
</protein>
<dbReference type="RefSeq" id="WP_111313170.1">
    <property type="nucleotide sequence ID" value="NZ_JAUPSI010000019.1"/>
</dbReference>
<evidence type="ECO:0000256" key="1">
    <source>
        <dbReference type="ARBA" id="ARBA00004571"/>
    </source>
</evidence>
<dbReference type="InterPro" id="IPR012910">
    <property type="entry name" value="Plug_dom"/>
</dbReference>
<feature type="chain" id="PRO_5017076881" evidence="14">
    <location>
        <begin position="22"/>
        <end position="726"/>
    </location>
</feature>
<dbReference type="Gene3D" id="2.170.130.10">
    <property type="entry name" value="TonB-dependent receptor, plug domain"/>
    <property type="match status" value="1"/>
</dbReference>
<dbReference type="EMBL" id="QEQD01000006">
    <property type="protein sequence ID" value="RDF03937.1"/>
    <property type="molecule type" value="Genomic_DNA"/>
</dbReference>
<comment type="caution">
    <text evidence="17">The sequence shown here is derived from an EMBL/GenBank/DDBJ whole genome shotgun (WGS) entry which is preliminary data.</text>
</comment>
<dbReference type="PROSITE" id="PS52016">
    <property type="entry name" value="TONB_DEPENDENT_REC_3"/>
    <property type="match status" value="1"/>
</dbReference>
<evidence type="ECO:0000256" key="3">
    <source>
        <dbReference type="ARBA" id="ARBA00022448"/>
    </source>
</evidence>
<dbReference type="Pfam" id="PF07715">
    <property type="entry name" value="Plug"/>
    <property type="match status" value="1"/>
</dbReference>
<dbReference type="GO" id="GO:0015344">
    <property type="term" value="F:siderophore uptake transmembrane transporter activity"/>
    <property type="evidence" value="ECO:0007669"/>
    <property type="project" value="TreeGrafter"/>
</dbReference>
<dbReference type="AlphaFoldDB" id="A0A369ZCF6"/>
<evidence type="ECO:0000313" key="17">
    <source>
        <dbReference type="EMBL" id="RDF03937.1"/>
    </source>
</evidence>
<dbReference type="InterPro" id="IPR039426">
    <property type="entry name" value="TonB-dep_rcpt-like"/>
</dbReference>
<dbReference type="GO" id="GO:0009279">
    <property type="term" value="C:cell outer membrane"/>
    <property type="evidence" value="ECO:0007669"/>
    <property type="project" value="UniProtKB-SubCell"/>
</dbReference>
<dbReference type="InterPro" id="IPR000531">
    <property type="entry name" value="Beta-barrel_TonB"/>
</dbReference>
<evidence type="ECO:0000256" key="6">
    <source>
        <dbReference type="ARBA" id="ARBA00022729"/>
    </source>
</evidence>
<dbReference type="PANTHER" id="PTHR32552:SF85">
    <property type="entry name" value="BLL7968 PROTEIN"/>
    <property type="match status" value="1"/>
</dbReference>
<evidence type="ECO:0000256" key="2">
    <source>
        <dbReference type="ARBA" id="ARBA00009810"/>
    </source>
</evidence>
<organism evidence="17 18">
    <name type="scientific">Haemophilus parahaemolyticus</name>
    <dbReference type="NCBI Taxonomy" id="735"/>
    <lineage>
        <taxon>Bacteria</taxon>
        <taxon>Pseudomonadati</taxon>
        <taxon>Pseudomonadota</taxon>
        <taxon>Gammaproteobacteria</taxon>
        <taxon>Pasteurellales</taxon>
        <taxon>Pasteurellaceae</taxon>
        <taxon>Haemophilus</taxon>
    </lineage>
</organism>
<dbReference type="SUPFAM" id="SSF56935">
    <property type="entry name" value="Porins"/>
    <property type="match status" value="1"/>
</dbReference>
<proteinExistence type="inferred from homology"/>
<dbReference type="NCBIfam" id="TIGR01783">
    <property type="entry name" value="TonB-siderophor"/>
    <property type="match status" value="1"/>
</dbReference>
<feature type="domain" description="TonB-dependent receptor plug" evidence="16">
    <location>
        <begin position="61"/>
        <end position="159"/>
    </location>
</feature>
<keyword evidence="4 12" id="KW-1134">Transmembrane beta strand</keyword>
<dbReference type="PANTHER" id="PTHR32552">
    <property type="entry name" value="FERRICHROME IRON RECEPTOR-RELATED"/>
    <property type="match status" value="1"/>
</dbReference>
<dbReference type="Pfam" id="PF00593">
    <property type="entry name" value="TonB_dep_Rec_b-barrel"/>
    <property type="match status" value="1"/>
</dbReference>
<evidence type="ECO:0000256" key="10">
    <source>
        <dbReference type="ARBA" id="ARBA00023170"/>
    </source>
</evidence>
<evidence type="ECO:0000313" key="18">
    <source>
        <dbReference type="Proteomes" id="UP000253999"/>
    </source>
</evidence>
<evidence type="ECO:0000256" key="9">
    <source>
        <dbReference type="ARBA" id="ARBA00023136"/>
    </source>
</evidence>
<accession>A0A369ZCF6</accession>
<dbReference type="Proteomes" id="UP000253999">
    <property type="component" value="Unassembled WGS sequence"/>
</dbReference>
<dbReference type="CDD" id="cd01347">
    <property type="entry name" value="ligand_gated_channel"/>
    <property type="match status" value="1"/>
</dbReference>
<keyword evidence="3 12" id="KW-0813">Transport</keyword>
<name>A0A369ZCF6_HAEPH</name>
<dbReference type="STRING" id="735.B0185_02975"/>
<evidence type="ECO:0000256" key="12">
    <source>
        <dbReference type="PROSITE-ProRule" id="PRU01360"/>
    </source>
</evidence>
<sequence>MKFKHSLVYASLFMLPVAAMAENTSLSQVTVSESASDAQDINKGSYQSRVSNIANKGATPLIDSPQTVNVVNNQLLEDRKPTSIDEALATVSGTTQANTLGGLMDAVLKRGFGANRDNSILRNGVVAGPSHNFSATTERVEVLKGPASVLYGIQDPGGVINIVTKKPQQEAKHVLGGSVGSNNAWGVNFDSTGGLGNGFAYRFIYDQNDKDYWRNFGKIKRGLYAPSFSWSNDKTEIVVGYEHQDYTDPFDRGTYIIANNTSANGRGQIVNIPVERRLDEPFNSVVGKIDMVTLQASHKLNDAWKLNTSYAYTKDSYNYWQARVTAINLANNRATRQIEGIQGSTQRNHSASFNAVGEVVTGDIAHRIVTGVDMGYTNLDIGRYQAASNSAISIINPVYGQVSTDNMPLAAANGHQFAKLKTIGVYLQDSAYLTDKLILSGGLRYEYYDQEAGRGGRTTPERLYTDDHGGRMLYQGGLVYKFTPDWSVYGNYAQSFRPQLSRAAVTEGLKPEEGESYEVGTKFENGYFSTNLALFNIEKKNMSATESRNGTNYTYLIGKVHSRGVEWDISGKLTDRLGVTATYAYTDTETKENRNLPYLAGKSLEGVPTHQASVFATYDLGNFANGQWRIGAGARYLGSWNVYNTRNATGNQVDYRETYKVPHAIVSDAFISYQTQLVGKNVHLQLNGKNLGNKRYYVSTQGLNNNVIPLAYGYEREFIFNTKVEF</sequence>
<keyword evidence="10 17" id="KW-0675">Receptor</keyword>
<keyword evidence="9 12" id="KW-0472">Membrane</keyword>
<reference evidence="17 18" key="1">
    <citation type="submission" date="2018-05" db="EMBL/GenBank/DDBJ databases">
        <title>Draft Genome Sequences for a Diverse set of 7 Haemophilus Species.</title>
        <authorList>
            <person name="Nichols M."/>
            <person name="Topaz N."/>
            <person name="Wang X."/>
            <person name="Wang X."/>
            <person name="Boxrud D."/>
        </authorList>
    </citation>
    <scope>NUCLEOTIDE SEQUENCE [LARGE SCALE GENOMIC DNA]</scope>
    <source>
        <strain evidence="17 18">C2010039593</strain>
    </source>
</reference>
<evidence type="ECO:0000256" key="14">
    <source>
        <dbReference type="SAM" id="SignalP"/>
    </source>
</evidence>
<dbReference type="GO" id="GO:0015891">
    <property type="term" value="P:siderophore transport"/>
    <property type="evidence" value="ECO:0007669"/>
    <property type="project" value="InterPro"/>
</dbReference>